<dbReference type="KEGG" id="jte:ASJ30_08885"/>
<keyword evidence="2" id="KW-0328">Glycosyltransferase</keyword>
<dbReference type="PANTHER" id="PTHR12526:SF640">
    <property type="entry name" value="COLANIC ACID BIOSYNTHESIS GLYCOSYLTRANSFERASE WCAL-RELATED"/>
    <property type="match status" value="1"/>
</dbReference>
<dbReference type="Gene3D" id="3.40.50.2000">
    <property type="entry name" value="Glycogen Phosphorylase B"/>
    <property type="match status" value="2"/>
</dbReference>
<dbReference type="EMBL" id="CP013290">
    <property type="protein sequence ID" value="APH01634.1"/>
    <property type="molecule type" value="Genomic_DNA"/>
</dbReference>
<sequence length="352" mass="35898">MRILLCLASAAGGIGTHVADLAGSLSAAGHDVHVATDPATRGRFDLPGDAMLTVGEVRAFGRGADVVHAHGFRAGLVATTAMATLAPFGAGVPVVVSLHNPIRGSGSSPRRVVGEAAARGVVRRAALVTGASSDLVADARALGARRAELAEVPSPRVPTLLATDRAGWRAAHRDALLARHDLAGETPFVLTIARVAPQKGIDVLAEAAAGAPGQWGLVGPGQQDLAADGPLHLLGETADVTPWLLTADVLVVPSEWEARALVVQEAMAAGTPVVARRVGGLPDLLDGVGLLVDGPQEASAGPLAGAVAAVLDHPDRAAHAALAARERARGWDGLDDSATRWVQRYRALARVT</sequence>
<dbReference type="Pfam" id="PF13579">
    <property type="entry name" value="Glyco_trans_4_4"/>
    <property type="match status" value="1"/>
</dbReference>
<keyword evidence="3 6" id="KW-0808">Transferase</keyword>
<accession>A0A1L3MHD5</accession>
<feature type="domain" description="Glycosyltransferase subfamily 4-like N-terminal" evidence="4">
    <location>
        <begin position="12"/>
        <end position="153"/>
    </location>
</feature>
<evidence type="ECO:0000313" key="8">
    <source>
        <dbReference type="Proteomes" id="UP000593998"/>
    </source>
</evidence>
<dbReference type="Pfam" id="PF13692">
    <property type="entry name" value="Glyco_trans_1_4"/>
    <property type="match status" value="1"/>
</dbReference>
<dbReference type="Proteomes" id="UP000182938">
    <property type="component" value="Chromosome"/>
</dbReference>
<dbReference type="SUPFAM" id="SSF53756">
    <property type="entry name" value="UDP-Glycosyltransferase/glycogen phosphorylase"/>
    <property type="match status" value="1"/>
</dbReference>
<proteinExistence type="inferred from homology"/>
<protein>
    <submittedName>
        <fullName evidence="6">Glycosyltransferase family 4 protein</fullName>
    </submittedName>
</protein>
<keyword evidence="7" id="KW-1185">Reference proteome</keyword>
<gene>
    <name evidence="5" type="ORF">ASJ30_08885</name>
    <name evidence="6" type="ORF">IGS73_10255</name>
</gene>
<dbReference type="InterPro" id="IPR028098">
    <property type="entry name" value="Glyco_trans_4-like_N"/>
</dbReference>
<reference evidence="5 7" key="1">
    <citation type="submission" date="2015-11" db="EMBL/GenBank/DDBJ databases">
        <authorList>
            <person name="Zhang Y."/>
            <person name="Guo Z."/>
        </authorList>
    </citation>
    <scope>NUCLEOTIDE SEQUENCE [LARGE SCALE GENOMIC DNA]</scope>
    <source>
        <strain evidence="5 7">YFY001</strain>
    </source>
</reference>
<comment type="similarity">
    <text evidence="1">Belongs to the glycosyltransferase group 1 family. Glycosyltransferase 4 subfamily.</text>
</comment>
<evidence type="ECO:0000313" key="6">
    <source>
        <dbReference type="EMBL" id="QOK21547.1"/>
    </source>
</evidence>
<evidence type="ECO:0000256" key="2">
    <source>
        <dbReference type="ARBA" id="ARBA00022676"/>
    </source>
</evidence>
<evidence type="ECO:0000256" key="3">
    <source>
        <dbReference type="ARBA" id="ARBA00022679"/>
    </source>
</evidence>
<organism evidence="5 7">
    <name type="scientific">Janibacter indicus</name>
    <dbReference type="NCBI Taxonomy" id="857417"/>
    <lineage>
        <taxon>Bacteria</taxon>
        <taxon>Bacillati</taxon>
        <taxon>Actinomycetota</taxon>
        <taxon>Actinomycetes</taxon>
        <taxon>Micrococcales</taxon>
        <taxon>Intrasporangiaceae</taxon>
        <taxon>Janibacter</taxon>
    </lineage>
</organism>
<reference evidence="6 8" key="2">
    <citation type="submission" date="2020-10" db="EMBL/GenBank/DDBJ databases">
        <title>Janibacter indicus TT2 genome sequence.</title>
        <authorList>
            <person name="Lee K."/>
            <person name="Ganzorig M."/>
        </authorList>
    </citation>
    <scope>NUCLEOTIDE SEQUENCE [LARGE SCALE GENOMIC DNA]</scope>
    <source>
        <strain evidence="6 8">TT2</strain>
    </source>
</reference>
<dbReference type="GO" id="GO:0016757">
    <property type="term" value="F:glycosyltransferase activity"/>
    <property type="evidence" value="ECO:0007669"/>
    <property type="project" value="UniProtKB-KW"/>
</dbReference>
<dbReference type="AlphaFoldDB" id="A0A1L3MHD5"/>
<dbReference type="CDD" id="cd03801">
    <property type="entry name" value="GT4_PimA-like"/>
    <property type="match status" value="1"/>
</dbReference>
<dbReference type="Proteomes" id="UP000593998">
    <property type="component" value="Chromosome"/>
</dbReference>
<evidence type="ECO:0000313" key="7">
    <source>
        <dbReference type="Proteomes" id="UP000182938"/>
    </source>
</evidence>
<dbReference type="EMBL" id="CP062789">
    <property type="protein sequence ID" value="QOK21547.1"/>
    <property type="molecule type" value="Genomic_DNA"/>
</dbReference>
<evidence type="ECO:0000256" key="1">
    <source>
        <dbReference type="ARBA" id="ARBA00009481"/>
    </source>
</evidence>
<evidence type="ECO:0000313" key="5">
    <source>
        <dbReference type="EMBL" id="APH01634.1"/>
    </source>
</evidence>
<dbReference type="PANTHER" id="PTHR12526">
    <property type="entry name" value="GLYCOSYLTRANSFERASE"/>
    <property type="match status" value="1"/>
</dbReference>
<dbReference type="RefSeq" id="WP_072624788.1">
    <property type="nucleotide sequence ID" value="NZ_CP013290.1"/>
</dbReference>
<evidence type="ECO:0000259" key="4">
    <source>
        <dbReference type="Pfam" id="PF13579"/>
    </source>
</evidence>
<name>A0A1L3MHD5_9MICO</name>